<organism evidence="3 4">
    <name type="scientific">Syphacia muris</name>
    <dbReference type="NCBI Taxonomy" id="451379"/>
    <lineage>
        <taxon>Eukaryota</taxon>
        <taxon>Metazoa</taxon>
        <taxon>Ecdysozoa</taxon>
        <taxon>Nematoda</taxon>
        <taxon>Chromadorea</taxon>
        <taxon>Rhabditida</taxon>
        <taxon>Spirurina</taxon>
        <taxon>Oxyuridomorpha</taxon>
        <taxon>Oxyuroidea</taxon>
        <taxon>Oxyuridae</taxon>
        <taxon>Syphacia</taxon>
    </lineage>
</organism>
<dbReference type="AlphaFoldDB" id="A0A158R4B6"/>
<keyword evidence="1" id="KW-0349">Heme</keyword>
<proteinExistence type="inferred from homology"/>
<evidence type="ECO:0000256" key="1">
    <source>
        <dbReference type="RuleBase" id="RU000356"/>
    </source>
</evidence>
<dbReference type="Pfam" id="PF00042">
    <property type="entry name" value="Globin"/>
    <property type="match status" value="1"/>
</dbReference>
<dbReference type="STRING" id="451379.A0A158R4B6"/>
<name>A0A158R4B6_9BILA</name>
<keyword evidence="3" id="KW-1185">Reference proteome</keyword>
<dbReference type="GO" id="GO:0071500">
    <property type="term" value="P:cellular response to nitrosative stress"/>
    <property type="evidence" value="ECO:0007669"/>
    <property type="project" value="TreeGrafter"/>
</dbReference>
<protein>
    <submittedName>
        <fullName evidence="4">GLOBIN domain-containing protein</fullName>
    </submittedName>
</protein>
<accession>A0A158R4B6</accession>
<dbReference type="GO" id="GO:0071949">
    <property type="term" value="F:FAD binding"/>
    <property type="evidence" value="ECO:0007669"/>
    <property type="project" value="TreeGrafter"/>
</dbReference>
<keyword evidence="1" id="KW-0479">Metal-binding</keyword>
<dbReference type="PANTHER" id="PTHR43396:SF6">
    <property type="entry name" value="ABL201WP"/>
    <property type="match status" value="1"/>
</dbReference>
<keyword evidence="1" id="KW-0561">Oxygen transport</keyword>
<comment type="similarity">
    <text evidence="1">Belongs to the globin family.</text>
</comment>
<dbReference type="InterPro" id="IPR044399">
    <property type="entry name" value="Mb-like_M"/>
</dbReference>
<evidence type="ECO:0000313" key="4">
    <source>
        <dbReference type="WBParaSite" id="SMUV_0000293901-mRNA-1"/>
    </source>
</evidence>
<feature type="domain" description="Globin" evidence="2">
    <location>
        <begin position="44"/>
        <end position="182"/>
    </location>
</feature>
<evidence type="ECO:0000313" key="3">
    <source>
        <dbReference type="Proteomes" id="UP000046393"/>
    </source>
</evidence>
<dbReference type="SUPFAM" id="SSF46458">
    <property type="entry name" value="Globin-like"/>
    <property type="match status" value="1"/>
</dbReference>
<dbReference type="GO" id="GO:0005344">
    <property type="term" value="F:oxygen carrier activity"/>
    <property type="evidence" value="ECO:0007669"/>
    <property type="project" value="UniProtKB-KW"/>
</dbReference>
<dbReference type="GO" id="GO:0046210">
    <property type="term" value="P:nitric oxide catabolic process"/>
    <property type="evidence" value="ECO:0007669"/>
    <property type="project" value="TreeGrafter"/>
</dbReference>
<dbReference type="PROSITE" id="PS01033">
    <property type="entry name" value="GLOBIN"/>
    <property type="match status" value="1"/>
</dbReference>
<keyword evidence="1" id="KW-0813">Transport</keyword>
<dbReference type="PANTHER" id="PTHR43396">
    <property type="entry name" value="FLAVOHEMOPROTEIN"/>
    <property type="match status" value="1"/>
</dbReference>
<dbReference type="Gene3D" id="1.10.490.10">
    <property type="entry name" value="Globins"/>
    <property type="match status" value="1"/>
</dbReference>
<dbReference type="GO" id="GO:0019825">
    <property type="term" value="F:oxygen binding"/>
    <property type="evidence" value="ECO:0007669"/>
    <property type="project" value="InterPro"/>
</dbReference>
<dbReference type="GO" id="GO:0020037">
    <property type="term" value="F:heme binding"/>
    <property type="evidence" value="ECO:0007669"/>
    <property type="project" value="InterPro"/>
</dbReference>
<dbReference type="InterPro" id="IPR000971">
    <property type="entry name" value="Globin"/>
</dbReference>
<dbReference type="CDD" id="cd01040">
    <property type="entry name" value="Mb-like"/>
    <property type="match status" value="1"/>
</dbReference>
<evidence type="ECO:0000259" key="2">
    <source>
        <dbReference type="PROSITE" id="PS01033"/>
    </source>
</evidence>
<dbReference type="WBParaSite" id="SMUV_0000293901-mRNA-1">
    <property type="protein sequence ID" value="SMUV_0000293901-mRNA-1"/>
    <property type="gene ID" value="SMUV_0000293901"/>
</dbReference>
<keyword evidence="1" id="KW-0408">Iron</keyword>
<dbReference type="GO" id="GO:0008941">
    <property type="term" value="F:nitric oxide dioxygenase NAD(P)H activity"/>
    <property type="evidence" value="ECO:0007669"/>
    <property type="project" value="TreeGrafter"/>
</dbReference>
<sequence length="203" mass="23226">MSCCQSDERRWSRSRDLLSPKNQLSVMPIRRCRSASRLPPRSPLLTLEQKILIRKSWQKLSQATLGQLIYTKMVNLNDDMKHLFSKDVKSIDRHKRYFVDLLHCAVDNLDDTEEALKPFLELIGKGHAEFKIRSKDWDTFGEAVVTAIKDRNGGNSKMQKDTTKAWIILMSFISDRLGLATKNGASSPMITPRIQMLAVMSCN</sequence>
<reference evidence="4" key="1">
    <citation type="submission" date="2016-04" db="UniProtKB">
        <authorList>
            <consortium name="WormBaseParasite"/>
        </authorList>
    </citation>
    <scope>IDENTIFICATION</scope>
</reference>
<dbReference type="InterPro" id="IPR009050">
    <property type="entry name" value="Globin-like_sf"/>
</dbReference>
<dbReference type="InterPro" id="IPR012292">
    <property type="entry name" value="Globin/Proto"/>
</dbReference>
<dbReference type="Proteomes" id="UP000046393">
    <property type="component" value="Unplaced"/>
</dbReference>